<accession>A0A2P5F0I0</accession>
<dbReference type="AlphaFoldDB" id="A0A2P5F0I0"/>
<dbReference type="Proteomes" id="UP000237000">
    <property type="component" value="Unassembled WGS sequence"/>
</dbReference>
<gene>
    <name evidence="2" type="ORF">TorRG33x02_128530</name>
</gene>
<name>A0A2P5F0I0_TREOI</name>
<dbReference type="EMBL" id="JXTC01000075">
    <property type="protein sequence ID" value="PON91290.1"/>
    <property type="molecule type" value="Genomic_DNA"/>
</dbReference>
<dbReference type="Pfam" id="PF13456">
    <property type="entry name" value="RVT_3"/>
    <property type="match status" value="1"/>
</dbReference>
<dbReference type="GO" id="GO:0004523">
    <property type="term" value="F:RNA-DNA hybrid ribonuclease activity"/>
    <property type="evidence" value="ECO:0007669"/>
    <property type="project" value="InterPro"/>
</dbReference>
<dbReference type="CDD" id="cd06222">
    <property type="entry name" value="RNase_H_like"/>
    <property type="match status" value="1"/>
</dbReference>
<feature type="domain" description="RNase H type-1" evidence="1">
    <location>
        <begin position="283"/>
        <end position="401"/>
    </location>
</feature>
<dbReference type="InParanoid" id="A0A2P5F0I0"/>
<dbReference type="OrthoDB" id="1166712at2759"/>
<keyword evidence="3" id="KW-1185">Reference proteome</keyword>
<dbReference type="STRING" id="63057.A0A2P5F0I0"/>
<dbReference type="InterPro" id="IPR002156">
    <property type="entry name" value="RNaseH_domain"/>
</dbReference>
<proteinExistence type="predicted"/>
<evidence type="ECO:0000313" key="3">
    <source>
        <dbReference type="Proteomes" id="UP000237000"/>
    </source>
</evidence>
<dbReference type="InterPro" id="IPR036397">
    <property type="entry name" value="RNaseH_sf"/>
</dbReference>
<evidence type="ECO:0000259" key="1">
    <source>
        <dbReference type="Pfam" id="PF13456"/>
    </source>
</evidence>
<dbReference type="GO" id="GO:0003676">
    <property type="term" value="F:nucleic acid binding"/>
    <property type="evidence" value="ECO:0007669"/>
    <property type="project" value="InterPro"/>
</dbReference>
<reference evidence="3" key="1">
    <citation type="submission" date="2016-06" db="EMBL/GenBank/DDBJ databases">
        <title>Parallel loss of symbiosis genes in relatives of nitrogen-fixing non-legume Parasponia.</title>
        <authorList>
            <person name="Van Velzen R."/>
            <person name="Holmer R."/>
            <person name="Bu F."/>
            <person name="Rutten L."/>
            <person name="Van Zeijl A."/>
            <person name="Liu W."/>
            <person name="Santuari L."/>
            <person name="Cao Q."/>
            <person name="Sharma T."/>
            <person name="Shen D."/>
            <person name="Roswanjaya Y."/>
            <person name="Wardhani T."/>
            <person name="Kalhor M.S."/>
            <person name="Jansen J."/>
            <person name="Van den Hoogen J."/>
            <person name="Gungor B."/>
            <person name="Hartog M."/>
            <person name="Hontelez J."/>
            <person name="Verver J."/>
            <person name="Yang W.-C."/>
            <person name="Schijlen E."/>
            <person name="Repin R."/>
            <person name="Schilthuizen M."/>
            <person name="Schranz E."/>
            <person name="Heidstra R."/>
            <person name="Miyata K."/>
            <person name="Fedorova E."/>
            <person name="Kohlen W."/>
            <person name="Bisseling T."/>
            <person name="Smit S."/>
            <person name="Geurts R."/>
        </authorList>
    </citation>
    <scope>NUCLEOTIDE SEQUENCE [LARGE SCALE GENOMIC DNA]</scope>
    <source>
        <strain evidence="3">cv. RG33-2</strain>
    </source>
</reference>
<dbReference type="InterPro" id="IPR044730">
    <property type="entry name" value="RNase_H-like_dom_plant"/>
</dbReference>
<protein>
    <submittedName>
        <fullName evidence="2">Ribonuclease H-like domain containing protein</fullName>
    </submittedName>
</protein>
<dbReference type="PANTHER" id="PTHR33116">
    <property type="entry name" value="REVERSE TRANSCRIPTASE ZINC-BINDING DOMAIN-CONTAINING PROTEIN-RELATED-RELATED"/>
    <property type="match status" value="1"/>
</dbReference>
<evidence type="ECO:0000313" key="2">
    <source>
        <dbReference type="EMBL" id="PON91290.1"/>
    </source>
</evidence>
<dbReference type="InterPro" id="IPR012337">
    <property type="entry name" value="RNaseH-like_sf"/>
</dbReference>
<dbReference type="SUPFAM" id="SSF53098">
    <property type="entry name" value="Ribonuclease H-like"/>
    <property type="match status" value="1"/>
</dbReference>
<dbReference type="PANTHER" id="PTHR33116:SF86">
    <property type="entry name" value="REVERSE TRANSCRIPTASE DOMAIN-CONTAINING PROTEIN"/>
    <property type="match status" value="1"/>
</dbReference>
<comment type="caution">
    <text evidence="2">The sequence shown here is derived from an EMBL/GenBank/DDBJ whole genome shotgun (WGS) entry which is preliminary data.</text>
</comment>
<organism evidence="2 3">
    <name type="scientific">Trema orientale</name>
    <name type="common">Charcoal tree</name>
    <name type="synonym">Celtis orientalis</name>
    <dbReference type="NCBI Taxonomy" id="63057"/>
    <lineage>
        <taxon>Eukaryota</taxon>
        <taxon>Viridiplantae</taxon>
        <taxon>Streptophyta</taxon>
        <taxon>Embryophyta</taxon>
        <taxon>Tracheophyta</taxon>
        <taxon>Spermatophyta</taxon>
        <taxon>Magnoliopsida</taxon>
        <taxon>eudicotyledons</taxon>
        <taxon>Gunneridae</taxon>
        <taxon>Pentapetalae</taxon>
        <taxon>rosids</taxon>
        <taxon>fabids</taxon>
        <taxon>Rosales</taxon>
        <taxon>Cannabaceae</taxon>
        <taxon>Trema</taxon>
    </lineage>
</organism>
<sequence length="429" mass="48542">MGRNKTDNWQHILDSIQKRVTGWKSRVLSKAGRLTLIATIGQAIPAYGMSTNKLPQKVCKAIDGHLRKFWWGTTEAGNPRIHLRAWDCICKPKSAGGLGLRRTNDYNRAFLAKWGWLLISGSTALWAQVLRSKYVKIGTFMDSTAKASDSPLWKAMVGVKDLIMKGACNLVGRFHLSNSTAFTCKKLWHSRLHPRHKLLWWAGNSIPFILQMSSHSTSMVHVPMTWRMRNEIKFQSKTFNLLWLHKLISAQYRESQESNENKTPRIHQEQWLPPPEGWMKINSDACMRENGSVGATLARNSTGSIVRAHATFLDFEDPLVAESAALLSSIRLALDNGFENVIFEVDCEVLARAINNSMDDLSWDARSVLMDCKQLLQQLTLWEVDWVPREVNCDAHNVAIWCKNSNVSGLLQISFLPPPLCNLGWAAHV</sequence>
<dbReference type="Gene3D" id="3.30.420.10">
    <property type="entry name" value="Ribonuclease H-like superfamily/Ribonuclease H"/>
    <property type="match status" value="1"/>
</dbReference>